<evidence type="ECO:0000259" key="5">
    <source>
        <dbReference type="Pfam" id="PF02350"/>
    </source>
</evidence>
<dbReference type="AlphaFoldDB" id="A0A5C6EHM0"/>
<dbReference type="EMBL" id="SJPW01000006">
    <property type="protein sequence ID" value="TWU48512.1"/>
    <property type="molecule type" value="Genomic_DNA"/>
</dbReference>
<keyword evidence="1 4" id="KW-0413">Isomerase</keyword>
<evidence type="ECO:0000313" key="6">
    <source>
        <dbReference type="EMBL" id="TWU48512.1"/>
    </source>
</evidence>
<organism evidence="6 7">
    <name type="scientific">Rubripirellula tenax</name>
    <dbReference type="NCBI Taxonomy" id="2528015"/>
    <lineage>
        <taxon>Bacteria</taxon>
        <taxon>Pseudomonadati</taxon>
        <taxon>Planctomycetota</taxon>
        <taxon>Planctomycetia</taxon>
        <taxon>Pirellulales</taxon>
        <taxon>Pirellulaceae</taxon>
        <taxon>Rubripirellula</taxon>
    </lineage>
</organism>
<evidence type="ECO:0000313" key="7">
    <source>
        <dbReference type="Proteomes" id="UP000318288"/>
    </source>
</evidence>
<dbReference type="SUPFAM" id="SSF53756">
    <property type="entry name" value="UDP-Glycosyltransferase/glycogen phosphorylase"/>
    <property type="match status" value="1"/>
</dbReference>
<protein>
    <recommendedName>
        <fullName evidence="3">UDP-N-acetylglucosamine 2-epimerase (non-hydrolyzing)</fullName>
        <ecNumber evidence="3">5.1.3.14</ecNumber>
    </recommendedName>
</protein>
<dbReference type="EC" id="5.1.3.14" evidence="3"/>
<dbReference type="NCBIfam" id="TIGR00236">
    <property type="entry name" value="wecB"/>
    <property type="match status" value="1"/>
</dbReference>
<dbReference type="PANTHER" id="PTHR43174">
    <property type="entry name" value="UDP-N-ACETYLGLUCOSAMINE 2-EPIMERASE"/>
    <property type="match status" value="1"/>
</dbReference>
<dbReference type="Gene3D" id="3.40.50.2000">
    <property type="entry name" value="Glycogen Phosphorylase B"/>
    <property type="match status" value="2"/>
</dbReference>
<comment type="similarity">
    <text evidence="2 4">Belongs to the UDP-N-acetylglucosamine 2-epimerase family.</text>
</comment>
<dbReference type="Proteomes" id="UP000318288">
    <property type="component" value="Unassembled WGS sequence"/>
</dbReference>
<evidence type="ECO:0000256" key="1">
    <source>
        <dbReference type="ARBA" id="ARBA00023235"/>
    </source>
</evidence>
<comment type="caution">
    <text evidence="6">The sequence shown here is derived from an EMBL/GenBank/DDBJ whole genome shotgun (WGS) entry which is preliminary data.</text>
</comment>
<evidence type="ECO:0000256" key="4">
    <source>
        <dbReference type="RuleBase" id="RU003513"/>
    </source>
</evidence>
<keyword evidence="7" id="KW-1185">Reference proteome</keyword>
<evidence type="ECO:0000256" key="3">
    <source>
        <dbReference type="ARBA" id="ARBA00038858"/>
    </source>
</evidence>
<proteinExistence type="inferred from homology"/>
<dbReference type="Pfam" id="PF02350">
    <property type="entry name" value="Epimerase_2"/>
    <property type="match status" value="1"/>
</dbReference>
<evidence type="ECO:0000256" key="2">
    <source>
        <dbReference type="ARBA" id="ARBA00038209"/>
    </source>
</evidence>
<name>A0A5C6EHM0_9BACT</name>
<sequence length="427" mass="46783">MDYRYIRRSFSSQGQASADLENRLKYTPPTHENAAFFTPMPNTAPPNRPLRPLIVFGTRPEAIKMSPVILECQRRPAQVAPIVCSTGQHREMLAQVLGYFGITPDIDLGLMKPGQTLTGLTAACLEAVDSVIVDQKPDCVVVQGDTTTVMAAAMAAFYHRVPIVHVEAGLRTGDLMAPWPEEFNRRVAGIITKLHCAPTQRSADALLAEGVDAKNIRITGNTVIDALLHSVEKERNEDAKWRAEYPAATADSVVLITGHRRENFGPGMASILDAIADLARLHPETQFIYPVHLNPNVKGPVHERLAGLENVHLVPPADYPQFVWLMDRASVVLTDSGGVQEEAPSLGNAVLVTREKTERPEAVEAGLAELVGTNRELIVRRVSESLVVAAKKTRSERASQVVDNPYGDGKAAARIVDWMIEDCQRMN</sequence>
<dbReference type="GO" id="GO:0008761">
    <property type="term" value="F:UDP-N-acetylglucosamine 2-epimerase activity"/>
    <property type="evidence" value="ECO:0007669"/>
    <property type="project" value="UniProtKB-EC"/>
</dbReference>
<gene>
    <name evidence="6" type="primary">wecB</name>
    <name evidence="6" type="ORF">Poly51_44120</name>
</gene>
<dbReference type="CDD" id="cd03786">
    <property type="entry name" value="GTB_UDP-GlcNAc_2-Epimerase"/>
    <property type="match status" value="1"/>
</dbReference>
<reference evidence="6 7" key="1">
    <citation type="submission" date="2019-02" db="EMBL/GenBank/DDBJ databases">
        <title>Deep-cultivation of Planctomycetes and their phenomic and genomic characterization uncovers novel biology.</title>
        <authorList>
            <person name="Wiegand S."/>
            <person name="Jogler M."/>
            <person name="Boedeker C."/>
            <person name="Pinto D."/>
            <person name="Vollmers J."/>
            <person name="Rivas-Marin E."/>
            <person name="Kohn T."/>
            <person name="Peeters S.H."/>
            <person name="Heuer A."/>
            <person name="Rast P."/>
            <person name="Oberbeckmann S."/>
            <person name="Bunk B."/>
            <person name="Jeske O."/>
            <person name="Meyerdierks A."/>
            <person name="Storesund J.E."/>
            <person name="Kallscheuer N."/>
            <person name="Luecker S."/>
            <person name="Lage O.M."/>
            <person name="Pohl T."/>
            <person name="Merkel B.J."/>
            <person name="Hornburger P."/>
            <person name="Mueller R.-W."/>
            <person name="Bruemmer F."/>
            <person name="Labrenz M."/>
            <person name="Spormann A.M."/>
            <person name="Op Den Camp H."/>
            <person name="Overmann J."/>
            <person name="Amann R."/>
            <person name="Jetten M.S.M."/>
            <person name="Mascher T."/>
            <person name="Medema M.H."/>
            <person name="Devos D.P."/>
            <person name="Kaster A.-K."/>
            <person name="Ovreas L."/>
            <person name="Rohde M."/>
            <person name="Galperin M.Y."/>
            <person name="Jogler C."/>
        </authorList>
    </citation>
    <scope>NUCLEOTIDE SEQUENCE [LARGE SCALE GENOMIC DNA]</scope>
    <source>
        <strain evidence="6 7">Poly51</strain>
    </source>
</reference>
<feature type="domain" description="UDP-N-acetylglucosamine 2-epimerase" evidence="5">
    <location>
        <begin position="73"/>
        <end position="418"/>
    </location>
</feature>
<dbReference type="PANTHER" id="PTHR43174:SF2">
    <property type="entry name" value="UDP-N-ACETYLGLUCOSAMINE 2-EPIMERASE"/>
    <property type="match status" value="1"/>
</dbReference>
<dbReference type="InterPro" id="IPR029767">
    <property type="entry name" value="WecB-like"/>
</dbReference>
<accession>A0A5C6EHM0</accession>
<dbReference type="InterPro" id="IPR003331">
    <property type="entry name" value="UDP_GlcNAc_Epimerase_2_dom"/>
</dbReference>